<keyword evidence="6 7" id="KW-0472">Membrane</keyword>
<evidence type="ECO:0000256" key="3">
    <source>
        <dbReference type="ARBA" id="ARBA00022692"/>
    </source>
</evidence>
<keyword evidence="3 7" id="KW-0812">Transmembrane</keyword>
<accession>A0A438EAK3</accession>
<dbReference type="PANTHER" id="PTHR32285">
    <property type="entry name" value="PROTEIN TRICHOME BIREFRINGENCE-LIKE 9-RELATED"/>
    <property type="match status" value="1"/>
</dbReference>
<dbReference type="GO" id="GO:0016020">
    <property type="term" value="C:membrane"/>
    <property type="evidence" value="ECO:0007669"/>
    <property type="project" value="UniProtKB-SubCell"/>
</dbReference>
<dbReference type="Proteomes" id="UP000288805">
    <property type="component" value="Unassembled WGS sequence"/>
</dbReference>
<organism evidence="10 11">
    <name type="scientific">Vitis vinifera</name>
    <name type="common">Grape</name>
    <dbReference type="NCBI Taxonomy" id="29760"/>
    <lineage>
        <taxon>Eukaryota</taxon>
        <taxon>Viridiplantae</taxon>
        <taxon>Streptophyta</taxon>
        <taxon>Embryophyta</taxon>
        <taxon>Tracheophyta</taxon>
        <taxon>Spermatophyta</taxon>
        <taxon>Magnoliopsida</taxon>
        <taxon>eudicotyledons</taxon>
        <taxon>Gunneridae</taxon>
        <taxon>Pentapetalae</taxon>
        <taxon>rosids</taxon>
        <taxon>Vitales</taxon>
        <taxon>Vitaceae</taxon>
        <taxon>Viteae</taxon>
        <taxon>Vitis</taxon>
    </lineage>
</organism>
<dbReference type="InterPro" id="IPR029962">
    <property type="entry name" value="TBL"/>
</dbReference>
<feature type="domain" description="Trichome birefringence-like N-terminal" evidence="9">
    <location>
        <begin position="57"/>
        <end position="110"/>
    </location>
</feature>
<reference evidence="10 11" key="1">
    <citation type="journal article" date="2018" name="PLoS Genet.">
        <title>Population sequencing reveals clonal diversity and ancestral inbreeding in the grapevine cultivar Chardonnay.</title>
        <authorList>
            <person name="Roach M.J."/>
            <person name="Johnson D.L."/>
            <person name="Bohlmann J."/>
            <person name="van Vuuren H.J."/>
            <person name="Jones S.J."/>
            <person name="Pretorius I.S."/>
            <person name="Schmidt S.A."/>
            <person name="Borneman A.R."/>
        </authorList>
    </citation>
    <scope>NUCLEOTIDE SEQUENCE [LARGE SCALE GENOMIC DNA]</scope>
    <source>
        <strain evidence="11">cv. Chardonnay</strain>
        <tissue evidence="10">Leaf</tissue>
    </source>
</reference>
<evidence type="ECO:0000259" key="9">
    <source>
        <dbReference type="Pfam" id="PF14416"/>
    </source>
</evidence>
<dbReference type="EMBL" id="QGNW01001343">
    <property type="protein sequence ID" value="RVW44708.1"/>
    <property type="molecule type" value="Genomic_DNA"/>
</dbReference>
<protein>
    <submittedName>
        <fullName evidence="10">Protein trichome birefringence-like 20</fullName>
    </submittedName>
</protein>
<dbReference type="PANTHER" id="PTHR32285:SF13">
    <property type="entry name" value="TRICHOME BIREFRINGENCE-LIKE N-TERMINAL DOMAIN-CONTAINING PROTEIN"/>
    <property type="match status" value="1"/>
</dbReference>
<evidence type="ECO:0000256" key="2">
    <source>
        <dbReference type="ARBA" id="ARBA00007727"/>
    </source>
</evidence>
<evidence type="ECO:0000256" key="6">
    <source>
        <dbReference type="ARBA" id="ARBA00023136"/>
    </source>
</evidence>
<feature type="domain" description="Trichome birefringence-like C-terminal" evidence="8">
    <location>
        <begin position="242"/>
        <end position="369"/>
    </location>
</feature>
<dbReference type="InterPro" id="IPR026057">
    <property type="entry name" value="TBL_C"/>
</dbReference>
<dbReference type="Pfam" id="PF13839">
    <property type="entry name" value="PC-Esterase"/>
    <property type="match status" value="2"/>
</dbReference>
<dbReference type="AlphaFoldDB" id="A0A438EAK3"/>
<keyword evidence="5 7" id="KW-1133">Transmembrane helix</keyword>
<sequence>MVHLMELLPTGKKLLHNATMKLILVTIALILLAMIPLNLFNNFSSPWPSPVSTKLGKKCDIFRGRWVQFPKGPYYTNVTCHHILDQQNCMKFGRPDTEFLKWRWKPDECELPFFDAAQFLELVRGKSMAFIGDSLARNQMESLLCLLASEGDPIAVSNIKYPLSKSCLYTDYNFTVASFWSPYLVKDIDAKPTAGTANSLMNVYVDEAHEAWMSQIEKFSYVIVSAGICALWVQKSFSDDFRTLLRLKNFKGVTFLRTVSPSHFENGEWNTGGNCVRTKPVSSKEMKLEGLYREMYSTQVEELKAAARLGRKRGLKFRLLDTTEAMVMRPDGHPSYYGKRVDENVTITDCVHWCLPGPIDTWNEFLLQMLKMEGDSSLGQ</sequence>
<evidence type="ECO:0000313" key="11">
    <source>
        <dbReference type="Proteomes" id="UP000288805"/>
    </source>
</evidence>
<comment type="subcellular location">
    <subcellularLocation>
        <location evidence="1">Membrane</location>
        <topology evidence="1">Single-pass membrane protein</topology>
    </subcellularLocation>
</comment>
<evidence type="ECO:0000259" key="8">
    <source>
        <dbReference type="Pfam" id="PF13839"/>
    </source>
</evidence>
<feature type="transmembrane region" description="Helical" evidence="7">
    <location>
        <begin position="21"/>
        <end position="40"/>
    </location>
</feature>
<evidence type="ECO:0000256" key="5">
    <source>
        <dbReference type="ARBA" id="ARBA00022989"/>
    </source>
</evidence>
<dbReference type="Pfam" id="PF14416">
    <property type="entry name" value="PMR5N"/>
    <property type="match status" value="1"/>
</dbReference>
<comment type="similarity">
    <text evidence="2">Belongs to the PC-esterase family. TBL subfamily.</text>
</comment>
<evidence type="ECO:0000313" key="10">
    <source>
        <dbReference type="EMBL" id="RVW44708.1"/>
    </source>
</evidence>
<name>A0A438EAK3_VITVI</name>
<comment type="caution">
    <text evidence="10">The sequence shown here is derived from an EMBL/GenBank/DDBJ whole genome shotgun (WGS) entry which is preliminary data.</text>
</comment>
<dbReference type="GO" id="GO:0016413">
    <property type="term" value="F:O-acetyltransferase activity"/>
    <property type="evidence" value="ECO:0007669"/>
    <property type="project" value="InterPro"/>
</dbReference>
<evidence type="ECO:0000256" key="1">
    <source>
        <dbReference type="ARBA" id="ARBA00004167"/>
    </source>
</evidence>
<feature type="domain" description="Trichome birefringence-like C-terminal" evidence="8">
    <location>
        <begin position="111"/>
        <end position="228"/>
    </location>
</feature>
<gene>
    <name evidence="10" type="primary">TBL20</name>
    <name evidence="10" type="ORF">CK203_081818</name>
</gene>
<evidence type="ECO:0000256" key="7">
    <source>
        <dbReference type="SAM" id="Phobius"/>
    </source>
</evidence>
<keyword evidence="4" id="KW-0735">Signal-anchor</keyword>
<dbReference type="InterPro" id="IPR025846">
    <property type="entry name" value="TBL_N"/>
</dbReference>
<evidence type="ECO:0000256" key="4">
    <source>
        <dbReference type="ARBA" id="ARBA00022968"/>
    </source>
</evidence>
<proteinExistence type="inferred from homology"/>